<comment type="function">
    <text evidence="9">Converts cobyric acid to cobinamide by the addition of aminopropanol on the F carboxylic group.</text>
</comment>
<dbReference type="HAMAP" id="MF_00024">
    <property type="entry name" value="CobD_CbiB"/>
    <property type="match status" value="1"/>
</dbReference>
<evidence type="ECO:0000313" key="10">
    <source>
        <dbReference type="EMBL" id="SHE69553.1"/>
    </source>
</evidence>
<keyword evidence="5 9" id="KW-0169">Cobalamin biosynthesis</keyword>
<name>A0A1M4VL65_9ACTN</name>
<dbReference type="GO" id="GO:0015420">
    <property type="term" value="F:ABC-type vitamin B12 transporter activity"/>
    <property type="evidence" value="ECO:0007669"/>
    <property type="project" value="UniProtKB-UniRule"/>
</dbReference>
<comment type="subcellular location">
    <subcellularLocation>
        <location evidence="1 9">Cell membrane</location>
        <topology evidence="1 9">Multi-pass membrane protein</topology>
    </subcellularLocation>
</comment>
<organism evidence="10 11">
    <name type="scientific">Ferrithrix thermotolerans DSM 19514</name>
    <dbReference type="NCBI Taxonomy" id="1121881"/>
    <lineage>
        <taxon>Bacteria</taxon>
        <taxon>Bacillati</taxon>
        <taxon>Actinomycetota</taxon>
        <taxon>Acidimicrobiia</taxon>
        <taxon>Acidimicrobiales</taxon>
        <taxon>Acidimicrobiaceae</taxon>
        <taxon>Ferrithrix</taxon>
    </lineage>
</organism>
<evidence type="ECO:0000256" key="5">
    <source>
        <dbReference type="ARBA" id="ARBA00022573"/>
    </source>
</evidence>
<dbReference type="NCBIfam" id="TIGR00380">
    <property type="entry name" value="cobal_cbiB"/>
    <property type="match status" value="1"/>
</dbReference>
<feature type="transmembrane region" description="Helical" evidence="9">
    <location>
        <begin position="289"/>
        <end position="308"/>
    </location>
</feature>
<dbReference type="Proteomes" id="UP000184295">
    <property type="component" value="Unassembled WGS sequence"/>
</dbReference>
<keyword evidence="4 9" id="KW-1003">Cell membrane</keyword>
<evidence type="ECO:0000256" key="1">
    <source>
        <dbReference type="ARBA" id="ARBA00004651"/>
    </source>
</evidence>
<evidence type="ECO:0000256" key="7">
    <source>
        <dbReference type="ARBA" id="ARBA00022989"/>
    </source>
</evidence>
<evidence type="ECO:0000256" key="6">
    <source>
        <dbReference type="ARBA" id="ARBA00022692"/>
    </source>
</evidence>
<gene>
    <name evidence="9" type="primary">cobD</name>
    <name evidence="10" type="ORF">SAMN02745225_01353</name>
</gene>
<keyword evidence="8 9" id="KW-0472">Membrane</keyword>
<evidence type="ECO:0000256" key="3">
    <source>
        <dbReference type="ARBA" id="ARBA00006263"/>
    </source>
</evidence>
<reference evidence="11" key="1">
    <citation type="submission" date="2016-11" db="EMBL/GenBank/DDBJ databases">
        <authorList>
            <person name="Varghese N."/>
            <person name="Submissions S."/>
        </authorList>
    </citation>
    <scope>NUCLEOTIDE SEQUENCE [LARGE SCALE GENOMIC DNA]</scope>
    <source>
        <strain evidence="11">DSM 19514</strain>
    </source>
</reference>
<dbReference type="GO" id="GO:0005886">
    <property type="term" value="C:plasma membrane"/>
    <property type="evidence" value="ECO:0007669"/>
    <property type="project" value="UniProtKB-SubCell"/>
</dbReference>
<comment type="caution">
    <text evidence="9">Lacks conserved residue(s) required for the propagation of feature annotation.</text>
</comment>
<keyword evidence="7 9" id="KW-1133">Transmembrane helix</keyword>
<dbReference type="UniPathway" id="UPA00148"/>
<keyword evidence="6 9" id="KW-0812">Transmembrane</keyword>
<comment type="pathway">
    <text evidence="2 9">Cofactor biosynthesis; adenosylcobalamin biosynthesis.</text>
</comment>
<dbReference type="InterPro" id="IPR004485">
    <property type="entry name" value="Cobalamin_biosynth_CobD/CbiB"/>
</dbReference>
<accession>A0A1M4VL65</accession>
<evidence type="ECO:0000256" key="9">
    <source>
        <dbReference type="HAMAP-Rule" id="MF_00024"/>
    </source>
</evidence>
<dbReference type="RefSeq" id="WP_072790326.1">
    <property type="nucleotide sequence ID" value="NZ_FQUL01000017.1"/>
</dbReference>
<proteinExistence type="inferred from homology"/>
<dbReference type="GO" id="GO:0009236">
    <property type="term" value="P:cobalamin biosynthetic process"/>
    <property type="evidence" value="ECO:0007669"/>
    <property type="project" value="UniProtKB-UniRule"/>
</dbReference>
<evidence type="ECO:0000256" key="4">
    <source>
        <dbReference type="ARBA" id="ARBA00022475"/>
    </source>
</evidence>
<dbReference type="PANTHER" id="PTHR34308">
    <property type="entry name" value="COBALAMIN BIOSYNTHESIS PROTEIN CBIB"/>
    <property type="match status" value="1"/>
</dbReference>
<protein>
    <recommendedName>
        <fullName evidence="9">Cobalamin biosynthesis protein CobD</fullName>
    </recommendedName>
</protein>
<dbReference type="EMBL" id="FQUL01000017">
    <property type="protein sequence ID" value="SHE69553.1"/>
    <property type="molecule type" value="Genomic_DNA"/>
</dbReference>
<evidence type="ECO:0000313" key="11">
    <source>
        <dbReference type="Proteomes" id="UP000184295"/>
    </source>
</evidence>
<dbReference type="OrthoDB" id="9811967at2"/>
<evidence type="ECO:0000256" key="2">
    <source>
        <dbReference type="ARBA" id="ARBA00004953"/>
    </source>
</evidence>
<dbReference type="PANTHER" id="PTHR34308:SF1">
    <property type="entry name" value="COBALAMIN BIOSYNTHESIS PROTEIN CBIB"/>
    <property type="match status" value="1"/>
</dbReference>
<feature type="transmembrane region" description="Helical" evidence="9">
    <location>
        <begin position="53"/>
        <end position="73"/>
    </location>
</feature>
<dbReference type="Pfam" id="PF03186">
    <property type="entry name" value="CobD_Cbib"/>
    <property type="match status" value="1"/>
</dbReference>
<evidence type="ECO:0000256" key="8">
    <source>
        <dbReference type="ARBA" id="ARBA00023136"/>
    </source>
</evidence>
<sequence length="317" mass="34935">MRVRRALRNGALVLVALWGDRVFGDPPDNLHLVAYFGRLAGYLERHLYKNSKVAGGAVSSLSLAAVFSLLLVLERASWPFELLTLYFSIADSQLRDVVHEVASSIQSGDIVSARRHVQKIVGRDSGSLDEAEVLRAAFESLAENSSDGAVGPIFFGTVFGVKAAALYRAINTMDSMFGHKSKRYKEFGFIPAKVDDIVNLIPARLTWLCAYLLSGPRERDSMRKGLKAARQHPSPNAGVVEAAFACRFGVRVGGVNSYEGRIEERVRFGGEKEVDLQSLLDALVFERRVVDVAYLFSLIVSVVVWTLVEGRGTWEGR</sequence>
<comment type="similarity">
    <text evidence="3 9">Belongs to the CobD/CbiB family.</text>
</comment>
<keyword evidence="11" id="KW-1185">Reference proteome</keyword>
<dbReference type="AlphaFoldDB" id="A0A1M4VL65"/>
<dbReference type="STRING" id="1121881.SAMN02745225_01353"/>
<dbReference type="GO" id="GO:0048472">
    <property type="term" value="F:threonine-phosphate decarboxylase activity"/>
    <property type="evidence" value="ECO:0007669"/>
    <property type="project" value="InterPro"/>
</dbReference>